<proteinExistence type="predicted"/>
<evidence type="ECO:0000256" key="1">
    <source>
        <dbReference type="SAM" id="MobiDB-lite"/>
    </source>
</evidence>
<dbReference type="InterPro" id="IPR051320">
    <property type="entry name" value="Viral_Replic_Matur_Polypro"/>
</dbReference>
<dbReference type="InterPro" id="IPR043128">
    <property type="entry name" value="Rev_trsase/Diguanyl_cyclase"/>
</dbReference>
<feature type="non-terminal residue" evidence="2">
    <location>
        <position position="291"/>
    </location>
</feature>
<dbReference type="Proteomes" id="UP000434957">
    <property type="component" value="Unassembled WGS sequence"/>
</dbReference>
<dbReference type="EMBL" id="QXFT01007374">
    <property type="protein sequence ID" value="KAE9266474.1"/>
    <property type="molecule type" value="Genomic_DNA"/>
</dbReference>
<evidence type="ECO:0008006" key="4">
    <source>
        <dbReference type="Google" id="ProtNLM"/>
    </source>
</evidence>
<dbReference type="SUPFAM" id="SSF56672">
    <property type="entry name" value="DNA/RNA polymerases"/>
    <property type="match status" value="1"/>
</dbReference>
<evidence type="ECO:0000313" key="2">
    <source>
        <dbReference type="EMBL" id="KAE9266474.1"/>
    </source>
</evidence>
<sequence>MTDRPSYPTPKAILRPEPRQLGTRRAVTPVLAVVAETPKGSGVEVPPGNHELYADEETVEGEPDVPPAGAGSAAMEGSPESEFAKPKLDDPKHDEPKLDGQEEDDAILIHEGSDIFAVDLKSEMAVLPDLSLTAEVKIEDLKVGMPTGLLPEEAARQETRLRQIIWKRRKWLIGKGNALPPAALGVVCDIDVGDAKPVAQRVRKIPPQFREKVADLIKGLLSARMIQKSKSPWASPIVVIIKKNGVDIRLCIDYRLINGLTQLMVYPMPLVNDLLEDLDKYLWYCSLDMAS</sequence>
<protein>
    <recommendedName>
        <fullName evidence="4">Reverse transcriptase domain-containing protein</fullName>
    </recommendedName>
</protein>
<name>A0A6A4B555_9STRA</name>
<dbReference type="Gene3D" id="3.30.70.270">
    <property type="match status" value="1"/>
</dbReference>
<dbReference type="PANTHER" id="PTHR33064:SF37">
    <property type="entry name" value="RIBONUCLEASE H"/>
    <property type="match status" value="1"/>
</dbReference>
<evidence type="ECO:0000313" key="3">
    <source>
        <dbReference type="Proteomes" id="UP000434957"/>
    </source>
</evidence>
<feature type="region of interest" description="Disordered" evidence="1">
    <location>
        <begin position="1"/>
        <end position="25"/>
    </location>
</feature>
<reference evidence="2 3" key="1">
    <citation type="submission" date="2018-08" db="EMBL/GenBank/DDBJ databases">
        <title>Genomic investigation of the strawberry pathogen Phytophthora fragariae indicates pathogenicity is determined by transcriptional variation in three key races.</title>
        <authorList>
            <person name="Adams T.M."/>
            <person name="Armitage A.D."/>
            <person name="Sobczyk M.K."/>
            <person name="Bates H.J."/>
            <person name="Dunwell J.M."/>
            <person name="Nellist C.F."/>
            <person name="Harrison R.J."/>
        </authorList>
    </citation>
    <scope>NUCLEOTIDE SEQUENCE [LARGE SCALE GENOMIC DNA]</scope>
    <source>
        <strain evidence="2 3">SCRP333</strain>
    </source>
</reference>
<comment type="caution">
    <text evidence="2">The sequence shown here is derived from an EMBL/GenBank/DDBJ whole genome shotgun (WGS) entry which is preliminary data.</text>
</comment>
<dbReference type="PANTHER" id="PTHR33064">
    <property type="entry name" value="POL PROTEIN"/>
    <property type="match status" value="1"/>
</dbReference>
<dbReference type="InterPro" id="IPR043502">
    <property type="entry name" value="DNA/RNA_pol_sf"/>
</dbReference>
<feature type="compositionally biased region" description="Acidic residues" evidence="1">
    <location>
        <begin position="54"/>
        <end position="63"/>
    </location>
</feature>
<accession>A0A6A4B555</accession>
<dbReference type="AlphaFoldDB" id="A0A6A4B555"/>
<feature type="compositionally biased region" description="Basic and acidic residues" evidence="1">
    <location>
        <begin position="82"/>
        <end position="99"/>
    </location>
</feature>
<keyword evidence="3" id="KW-1185">Reference proteome</keyword>
<dbReference type="Gene3D" id="3.10.10.10">
    <property type="entry name" value="HIV Type 1 Reverse Transcriptase, subunit A, domain 1"/>
    <property type="match status" value="1"/>
</dbReference>
<feature type="region of interest" description="Disordered" evidence="1">
    <location>
        <begin position="38"/>
        <end position="99"/>
    </location>
</feature>
<organism evidence="2 3">
    <name type="scientific">Phytophthora rubi</name>
    <dbReference type="NCBI Taxonomy" id="129364"/>
    <lineage>
        <taxon>Eukaryota</taxon>
        <taxon>Sar</taxon>
        <taxon>Stramenopiles</taxon>
        <taxon>Oomycota</taxon>
        <taxon>Peronosporomycetes</taxon>
        <taxon>Peronosporales</taxon>
        <taxon>Peronosporaceae</taxon>
        <taxon>Phytophthora</taxon>
    </lineage>
</organism>
<gene>
    <name evidence="2" type="ORF">PR003_g32113</name>
</gene>